<dbReference type="AlphaFoldDB" id="A0A0C9VNN6"/>
<sequence length="210" mass="22902">MSTGASSAETTASVAILMPTSPPSSRPEISSPPSSKVEAQISQAGSPSKTPGRARPSQKRPRIQFTLPSDEMNASRPRKKARVLMTTTSALATRSKEVEDLHSYRMLELARASYDAFVANERYRRLRIREIDAMRTIAVNEHEEATSLRKRAEGQIGEIRHMLSVNGTVLLDSQLKRFPSDNSDDTPKSSAEAESGIHSRSLSPAPSIAA</sequence>
<proteinExistence type="predicted"/>
<accession>A0A0C9VNN6</accession>
<protein>
    <submittedName>
        <fullName evidence="2">Uncharacterized protein</fullName>
    </submittedName>
</protein>
<gene>
    <name evidence="2" type="ORF">HYDPIDRAFT_118677</name>
</gene>
<reference evidence="2 3" key="1">
    <citation type="submission" date="2014-04" db="EMBL/GenBank/DDBJ databases">
        <title>Evolutionary Origins and Diversification of the Mycorrhizal Mutualists.</title>
        <authorList>
            <consortium name="DOE Joint Genome Institute"/>
            <consortium name="Mycorrhizal Genomics Consortium"/>
            <person name="Kohler A."/>
            <person name="Kuo A."/>
            <person name="Nagy L.G."/>
            <person name="Floudas D."/>
            <person name="Copeland A."/>
            <person name="Barry K.W."/>
            <person name="Cichocki N."/>
            <person name="Veneault-Fourrey C."/>
            <person name="LaButti K."/>
            <person name="Lindquist E.A."/>
            <person name="Lipzen A."/>
            <person name="Lundell T."/>
            <person name="Morin E."/>
            <person name="Murat C."/>
            <person name="Riley R."/>
            <person name="Ohm R."/>
            <person name="Sun H."/>
            <person name="Tunlid A."/>
            <person name="Henrissat B."/>
            <person name="Grigoriev I.V."/>
            <person name="Hibbett D.S."/>
            <person name="Martin F."/>
        </authorList>
    </citation>
    <scope>NUCLEOTIDE SEQUENCE [LARGE SCALE GENOMIC DNA]</scope>
    <source>
        <strain evidence="2 3">MD-312</strain>
    </source>
</reference>
<evidence type="ECO:0000313" key="2">
    <source>
        <dbReference type="EMBL" id="KIJ59255.1"/>
    </source>
</evidence>
<name>A0A0C9VNN6_9AGAM</name>
<dbReference type="OrthoDB" id="2692185at2759"/>
<feature type="region of interest" description="Disordered" evidence="1">
    <location>
        <begin position="176"/>
        <end position="210"/>
    </location>
</feature>
<dbReference type="EMBL" id="KN839892">
    <property type="protein sequence ID" value="KIJ59255.1"/>
    <property type="molecule type" value="Genomic_DNA"/>
</dbReference>
<dbReference type="Proteomes" id="UP000053820">
    <property type="component" value="Unassembled WGS sequence"/>
</dbReference>
<organism evidence="2 3">
    <name type="scientific">Hydnomerulius pinastri MD-312</name>
    <dbReference type="NCBI Taxonomy" id="994086"/>
    <lineage>
        <taxon>Eukaryota</taxon>
        <taxon>Fungi</taxon>
        <taxon>Dikarya</taxon>
        <taxon>Basidiomycota</taxon>
        <taxon>Agaricomycotina</taxon>
        <taxon>Agaricomycetes</taxon>
        <taxon>Agaricomycetidae</taxon>
        <taxon>Boletales</taxon>
        <taxon>Boletales incertae sedis</taxon>
        <taxon>Leucogyrophana</taxon>
    </lineage>
</organism>
<feature type="region of interest" description="Disordered" evidence="1">
    <location>
        <begin position="1"/>
        <end position="80"/>
    </location>
</feature>
<feature type="compositionally biased region" description="Low complexity" evidence="1">
    <location>
        <begin position="1"/>
        <end position="15"/>
    </location>
</feature>
<evidence type="ECO:0000256" key="1">
    <source>
        <dbReference type="SAM" id="MobiDB-lite"/>
    </source>
</evidence>
<feature type="compositionally biased region" description="Low complexity" evidence="1">
    <location>
        <begin position="26"/>
        <end position="35"/>
    </location>
</feature>
<evidence type="ECO:0000313" key="3">
    <source>
        <dbReference type="Proteomes" id="UP000053820"/>
    </source>
</evidence>
<dbReference type="HOGENOM" id="CLU_108578_0_0_1"/>
<keyword evidence="3" id="KW-1185">Reference proteome</keyword>
<feature type="compositionally biased region" description="Polar residues" evidence="1">
    <location>
        <begin position="40"/>
        <end position="49"/>
    </location>
</feature>